<accession>E3GY20</accession>
<evidence type="ECO:0000259" key="4">
    <source>
        <dbReference type="PROSITE" id="PS50956"/>
    </source>
</evidence>
<dbReference type="PRINTS" id="PR00033">
    <property type="entry name" value="HTHASNC"/>
</dbReference>
<dbReference type="InterPro" id="IPR011008">
    <property type="entry name" value="Dimeric_a/b-barrel"/>
</dbReference>
<organism evidence="5 6">
    <name type="scientific">Methanothermus fervidus (strain ATCC 43054 / DSM 2088 / JCM 10308 / V24 S)</name>
    <dbReference type="NCBI Taxonomy" id="523846"/>
    <lineage>
        <taxon>Archaea</taxon>
        <taxon>Methanobacteriati</taxon>
        <taxon>Methanobacteriota</taxon>
        <taxon>Methanomada group</taxon>
        <taxon>Methanobacteria</taxon>
        <taxon>Methanobacteriales</taxon>
        <taxon>Methanothermaceae</taxon>
        <taxon>Methanothermus</taxon>
    </lineage>
</organism>
<keyword evidence="3" id="KW-0804">Transcription</keyword>
<dbReference type="STRING" id="523846.Mfer_0400"/>
<dbReference type="HOGENOM" id="CLU_091233_5_4_2"/>
<evidence type="ECO:0000313" key="5">
    <source>
        <dbReference type="EMBL" id="ADP77202.1"/>
    </source>
</evidence>
<dbReference type="GO" id="GO:0043200">
    <property type="term" value="P:response to amino acid"/>
    <property type="evidence" value="ECO:0007669"/>
    <property type="project" value="TreeGrafter"/>
</dbReference>
<dbReference type="PROSITE" id="PS00519">
    <property type="entry name" value="HTH_ASNC_1"/>
    <property type="match status" value="1"/>
</dbReference>
<reference evidence="5 6" key="1">
    <citation type="journal article" date="2010" name="Stand. Genomic Sci.">
        <title>Complete genome sequence of Methanothermus fervidus type strain (V24S).</title>
        <authorList>
            <person name="Anderson I."/>
            <person name="Djao O.D."/>
            <person name="Misra M."/>
            <person name="Chertkov O."/>
            <person name="Nolan M."/>
            <person name="Lucas S."/>
            <person name="Lapidus A."/>
            <person name="Del Rio T.G."/>
            <person name="Tice H."/>
            <person name="Cheng J.F."/>
            <person name="Tapia R."/>
            <person name="Han C."/>
            <person name="Goodwin L."/>
            <person name="Pitluck S."/>
            <person name="Liolios K."/>
            <person name="Ivanova N."/>
            <person name="Mavromatis K."/>
            <person name="Mikhailova N."/>
            <person name="Pati A."/>
            <person name="Brambilla E."/>
            <person name="Chen A."/>
            <person name="Palaniappan K."/>
            <person name="Land M."/>
            <person name="Hauser L."/>
            <person name="Chang Y.J."/>
            <person name="Jeffries C.D."/>
            <person name="Sikorski J."/>
            <person name="Spring S."/>
            <person name="Rohde M."/>
            <person name="Eichinger K."/>
            <person name="Huber H."/>
            <person name="Wirth R."/>
            <person name="Goker M."/>
            <person name="Detter J.C."/>
            <person name="Woyke T."/>
            <person name="Bristow J."/>
            <person name="Eisen J.A."/>
            <person name="Markowitz V."/>
            <person name="Hugenholtz P."/>
            <person name="Klenk H.P."/>
            <person name="Kyrpides N.C."/>
        </authorList>
    </citation>
    <scope>NUCLEOTIDE SEQUENCE [LARGE SCALE GENOMIC DNA]</scope>
    <source>
        <strain evidence="6">ATCC 43054 / DSM 2088 / JCM 10308 / V24 S</strain>
    </source>
</reference>
<evidence type="ECO:0000256" key="1">
    <source>
        <dbReference type="ARBA" id="ARBA00023015"/>
    </source>
</evidence>
<dbReference type="GO" id="GO:0005829">
    <property type="term" value="C:cytosol"/>
    <property type="evidence" value="ECO:0007669"/>
    <property type="project" value="TreeGrafter"/>
</dbReference>
<dbReference type="CDD" id="cd00090">
    <property type="entry name" value="HTH_ARSR"/>
    <property type="match status" value="1"/>
</dbReference>
<sequence length="161" mass="18382">MSPKNKNNVMLDKIDKKIINLLNNDGRMSYREISRKLNISVGTVHNRIKKLMDKGVIKKFMPVIDHSKLGYDLTVIIGIKAKSGFLEDLKSYSSNKNILCIYDVTGEFDVVIIARFKNTSELDNFIKNLLKEPKVVRTYTQIVLNVVKENMNSCEILEGNS</sequence>
<dbReference type="InterPro" id="IPR019888">
    <property type="entry name" value="Tscrpt_reg_AsnC-like"/>
</dbReference>
<keyword evidence="6" id="KW-1185">Reference proteome</keyword>
<dbReference type="Gene3D" id="1.10.10.10">
    <property type="entry name" value="Winged helix-like DNA-binding domain superfamily/Winged helix DNA-binding domain"/>
    <property type="match status" value="1"/>
</dbReference>
<evidence type="ECO:0000256" key="2">
    <source>
        <dbReference type="ARBA" id="ARBA00023125"/>
    </source>
</evidence>
<dbReference type="InterPro" id="IPR019887">
    <property type="entry name" value="Tscrpt_reg_AsnC/Lrp_C"/>
</dbReference>
<dbReference type="Proteomes" id="UP000002315">
    <property type="component" value="Chromosome"/>
</dbReference>
<evidence type="ECO:0000256" key="3">
    <source>
        <dbReference type="ARBA" id="ARBA00023163"/>
    </source>
</evidence>
<dbReference type="PANTHER" id="PTHR30154:SF34">
    <property type="entry name" value="TRANSCRIPTIONAL REGULATOR AZLB"/>
    <property type="match status" value="1"/>
</dbReference>
<dbReference type="AlphaFoldDB" id="E3GY20"/>
<dbReference type="PROSITE" id="PS50956">
    <property type="entry name" value="HTH_ASNC_2"/>
    <property type="match status" value="1"/>
</dbReference>
<dbReference type="Pfam" id="PF13412">
    <property type="entry name" value="HTH_24"/>
    <property type="match status" value="1"/>
</dbReference>
<feature type="domain" description="HTH asnC-type" evidence="4">
    <location>
        <begin position="11"/>
        <end position="72"/>
    </location>
</feature>
<evidence type="ECO:0000313" key="6">
    <source>
        <dbReference type="Proteomes" id="UP000002315"/>
    </source>
</evidence>
<dbReference type="InterPro" id="IPR036390">
    <property type="entry name" value="WH_DNA-bd_sf"/>
</dbReference>
<dbReference type="SUPFAM" id="SSF54909">
    <property type="entry name" value="Dimeric alpha+beta barrel"/>
    <property type="match status" value="1"/>
</dbReference>
<dbReference type="InterPro" id="IPR019885">
    <property type="entry name" value="Tscrpt_reg_HTH_AsnC-type_CS"/>
</dbReference>
<dbReference type="PANTHER" id="PTHR30154">
    <property type="entry name" value="LEUCINE-RESPONSIVE REGULATORY PROTEIN"/>
    <property type="match status" value="1"/>
</dbReference>
<proteinExistence type="predicted"/>
<dbReference type="EMBL" id="CP002278">
    <property type="protein sequence ID" value="ADP77202.1"/>
    <property type="molecule type" value="Genomic_DNA"/>
</dbReference>
<dbReference type="KEGG" id="mfv:Mfer_0400"/>
<dbReference type="InterPro" id="IPR000485">
    <property type="entry name" value="AsnC-type_HTH_dom"/>
</dbReference>
<keyword evidence="1" id="KW-0805">Transcription regulation</keyword>
<keyword evidence="2" id="KW-0238">DNA-binding</keyword>
<dbReference type="InterPro" id="IPR036388">
    <property type="entry name" value="WH-like_DNA-bd_sf"/>
</dbReference>
<dbReference type="InterPro" id="IPR011991">
    <property type="entry name" value="ArsR-like_HTH"/>
</dbReference>
<dbReference type="SUPFAM" id="SSF46785">
    <property type="entry name" value="Winged helix' DNA-binding domain"/>
    <property type="match status" value="1"/>
</dbReference>
<dbReference type="GO" id="GO:0043565">
    <property type="term" value="F:sequence-specific DNA binding"/>
    <property type="evidence" value="ECO:0007669"/>
    <property type="project" value="InterPro"/>
</dbReference>
<dbReference type="OrthoDB" id="6995at2157"/>
<name>E3GY20_METFV</name>
<dbReference type="Gene3D" id="3.30.70.920">
    <property type="match status" value="1"/>
</dbReference>
<protein>
    <submittedName>
        <fullName evidence="5">Transcriptional regulator, AsnC family</fullName>
    </submittedName>
</protein>
<dbReference type="Pfam" id="PF01037">
    <property type="entry name" value="AsnC_trans_reg"/>
    <property type="match status" value="1"/>
</dbReference>
<gene>
    <name evidence="5" type="ordered locus">Mfer_0400</name>
</gene>
<dbReference type="SMART" id="SM00344">
    <property type="entry name" value="HTH_ASNC"/>
    <property type="match status" value="1"/>
</dbReference>